<dbReference type="PANTHER" id="PTHR28626">
    <property type="entry name" value="SRR1-LIKE PROTEIN"/>
    <property type="match status" value="1"/>
</dbReference>
<dbReference type="GO" id="GO:0005634">
    <property type="term" value="C:nucleus"/>
    <property type="evidence" value="ECO:0007669"/>
    <property type="project" value="TreeGrafter"/>
</dbReference>
<dbReference type="EMBL" id="JAFJMO010000011">
    <property type="protein sequence ID" value="KAJ8263509.1"/>
    <property type="molecule type" value="Genomic_DNA"/>
</dbReference>
<feature type="domain" description="SRR1-like" evidence="2">
    <location>
        <begin position="119"/>
        <end position="273"/>
    </location>
</feature>
<dbReference type="Proteomes" id="UP001152803">
    <property type="component" value="Unassembled WGS sequence"/>
</dbReference>
<dbReference type="PANTHER" id="PTHR28626:SF3">
    <property type="entry name" value="SRR1-LIKE PROTEIN"/>
    <property type="match status" value="1"/>
</dbReference>
<keyword evidence="4" id="KW-1185">Reference proteome</keyword>
<comment type="similarity">
    <text evidence="1">Belongs to the SRR1 family.</text>
</comment>
<sequence length="322" mass="36314">MLFTFPKQTVLTERSASVATWPTAAVSGRGHVVARGQQGERSSARRMAEILGTQRTSPESRGESQRLWQSYGAKSSGWNGRSCCPVLWPQRLRGPRRIRGPQRIRGRWNDSSLRSCGLDCVCYGLGSFSACVSARYQLAMLILLLDTLRVPPVQCSMFDPVFTPAECEVLQALGFTVLTENEEGKRPVSRPTLFYLIHCGKALYNNLLWRNWSPRALPLLTIVGNSFHSIQERMVRRDLQKNYSFISDVIGACEEMTLPCSPRFLDVFSDTALLRFPPQRLASLPPHTWTQASEPDYQHCEDLEIIQRDQGQPTPTHLDTSL</sequence>
<evidence type="ECO:0000259" key="2">
    <source>
        <dbReference type="Pfam" id="PF07985"/>
    </source>
</evidence>
<dbReference type="InterPro" id="IPR040044">
    <property type="entry name" value="SRR1L"/>
</dbReference>
<evidence type="ECO:0000313" key="3">
    <source>
        <dbReference type="EMBL" id="KAJ8263509.1"/>
    </source>
</evidence>
<dbReference type="GO" id="GO:0005737">
    <property type="term" value="C:cytoplasm"/>
    <property type="evidence" value="ECO:0007669"/>
    <property type="project" value="TreeGrafter"/>
</dbReference>
<evidence type="ECO:0000313" key="4">
    <source>
        <dbReference type="Proteomes" id="UP001152803"/>
    </source>
</evidence>
<proteinExistence type="inferred from homology"/>
<gene>
    <name evidence="3" type="ORF">COCON_G00159660</name>
</gene>
<dbReference type="Pfam" id="PF07985">
    <property type="entry name" value="SRR1"/>
    <property type="match status" value="1"/>
</dbReference>
<accession>A0A9Q1DAP6</accession>
<dbReference type="InterPro" id="IPR012942">
    <property type="entry name" value="SRR1-like"/>
</dbReference>
<evidence type="ECO:0000256" key="1">
    <source>
        <dbReference type="ARBA" id="ARBA00009856"/>
    </source>
</evidence>
<organism evidence="3 4">
    <name type="scientific">Conger conger</name>
    <name type="common">Conger eel</name>
    <name type="synonym">Muraena conger</name>
    <dbReference type="NCBI Taxonomy" id="82655"/>
    <lineage>
        <taxon>Eukaryota</taxon>
        <taxon>Metazoa</taxon>
        <taxon>Chordata</taxon>
        <taxon>Craniata</taxon>
        <taxon>Vertebrata</taxon>
        <taxon>Euteleostomi</taxon>
        <taxon>Actinopterygii</taxon>
        <taxon>Neopterygii</taxon>
        <taxon>Teleostei</taxon>
        <taxon>Anguilliformes</taxon>
        <taxon>Congridae</taxon>
        <taxon>Conger</taxon>
    </lineage>
</organism>
<dbReference type="OrthoDB" id="551431at2759"/>
<dbReference type="AlphaFoldDB" id="A0A9Q1DAP6"/>
<reference evidence="3" key="1">
    <citation type="journal article" date="2023" name="Science">
        <title>Genome structures resolve the early diversification of teleost fishes.</title>
        <authorList>
            <person name="Parey E."/>
            <person name="Louis A."/>
            <person name="Montfort J."/>
            <person name="Bouchez O."/>
            <person name="Roques C."/>
            <person name="Iampietro C."/>
            <person name="Lluch J."/>
            <person name="Castinel A."/>
            <person name="Donnadieu C."/>
            <person name="Desvignes T."/>
            <person name="Floi Bucao C."/>
            <person name="Jouanno E."/>
            <person name="Wen M."/>
            <person name="Mejri S."/>
            <person name="Dirks R."/>
            <person name="Jansen H."/>
            <person name="Henkel C."/>
            <person name="Chen W.J."/>
            <person name="Zahm M."/>
            <person name="Cabau C."/>
            <person name="Klopp C."/>
            <person name="Thompson A.W."/>
            <person name="Robinson-Rechavi M."/>
            <person name="Braasch I."/>
            <person name="Lecointre G."/>
            <person name="Bobe J."/>
            <person name="Postlethwait J.H."/>
            <person name="Berthelot C."/>
            <person name="Roest Crollius H."/>
            <person name="Guiguen Y."/>
        </authorList>
    </citation>
    <scope>NUCLEOTIDE SEQUENCE</scope>
    <source>
        <strain evidence="3">Concon-B</strain>
    </source>
</reference>
<comment type="caution">
    <text evidence="3">The sequence shown here is derived from an EMBL/GenBank/DDBJ whole genome shotgun (WGS) entry which is preliminary data.</text>
</comment>
<protein>
    <recommendedName>
        <fullName evidence="2">SRR1-like domain-containing protein</fullName>
    </recommendedName>
</protein>
<name>A0A9Q1DAP6_CONCO</name>